<keyword evidence="3" id="KW-1133">Transmembrane helix</keyword>
<keyword evidence="2" id="KW-0812">Transmembrane</keyword>
<evidence type="ECO:0000256" key="2">
    <source>
        <dbReference type="ARBA" id="ARBA00022692"/>
    </source>
</evidence>
<evidence type="ECO:0000313" key="5">
    <source>
        <dbReference type="EMBL" id="QEE17951.2"/>
    </source>
</evidence>
<evidence type="ECO:0000256" key="1">
    <source>
        <dbReference type="ARBA" id="ARBA00004127"/>
    </source>
</evidence>
<name>A0A5B9DG09_9ARCH</name>
<dbReference type="Pfam" id="PF09359">
    <property type="entry name" value="VTC"/>
    <property type="match status" value="1"/>
</dbReference>
<gene>
    <name evidence="5" type="ORF">DSAG12_03789</name>
</gene>
<dbReference type="AlphaFoldDB" id="A0A5B9DG09"/>
<proteinExistence type="predicted"/>
<keyword evidence="6" id="KW-1185">Reference proteome</keyword>
<dbReference type="InterPro" id="IPR051572">
    <property type="entry name" value="VTC_Complex_Subunit"/>
</dbReference>
<sequence length="247" mass="29351">MVRKYFKRFEIKYPISMGERDRLVGYLRGFMNPDKYIQLNLDYEIRSLYFDSPQRKAYYEKVNGVKYRKKLRIRYYPNSKQGGQDYIFIEIKRKINENVSKARILVPARHVFQIIDGNSKIASELYQKSSITDRNILEEIWYLKKRFNLKPVCAISYKRQALTGIFEKNFRVTFDTNLRVSRTNFDLLQFSAERSKLIIPQTQCVMEVKFNNIIPKWAIKIVQANNCVQQKISKFASGVKTVSYCLL</sequence>
<dbReference type="KEGG" id="psyt:DSAG12_03789"/>
<dbReference type="GO" id="GO:0006799">
    <property type="term" value="P:polyphosphate biosynthetic process"/>
    <property type="evidence" value="ECO:0007669"/>
    <property type="project" value="UniProtKB-ARBA"/>
</dbReference>
<reference evidence="5 6" key="1">
    <citation type="journal article" date="2020" name="Nature">
        <title>Isolation of an archaeon at the prokaryote-eukaryote interface.</title>
        <authorList>
            <person name="Imachi H."/>
            <person name="Nobu M.K."/>
            <person name="Nakahara N."/>
            <person name="Morono Y."/>
            <person name="Ogawara M."/>
            <person name="Takaki Y."/>
            <person name="Takano Y."/>
            <person name="Uematsu K."/>
            <person name="Ikuta T."/>
            <person name="Ito M."/>
            <person name="Matsui Y."/>
            <person name="Miyazaki M."/>
            <person name="Murata K."/>
            <person name="Saito Y."/>
            <person name="Sakai S."/>
            <person name="Song C."/>
            <person name="Tasumi E."/>
            <person name="Yamanaka Y."/>
            <person name="Yamaguchi T."/>
            <person name="Kamagata Y."/>
            <person name="Tamaki H."/>
            <person name="Takai K."/>
        </authorList>
    </citation>
    <scope>NUCLEOTIDE SEQUENCE [LARGE SCALE GENOMIC DNA]</scope>
    <source>
        <strain evidence="5 6">MK-D1</strain>
    </source>
</reference>
<dbReference type="PANTHER" id="PTHR46140">
    <property type="entry name" value="VACUOLAR TRANSPORTER CHAPERONE 1-RELATED"/>
    <property type="match status" value="1"/>
</dbReference>
<reference evidence="5 6" key="2">
    <citation type="journal article" date="2024" name="Int. J. Syst. Evol. Microbiol.">
        <title>Promethearchaeum syntrophicum gen. nov., sp. nov., an anaerobic, obligately syntrophic archaeon, the first isolate of the lineage 'Asgard' archaea, and proposal of the new archaeal phylum Promethearchaeota phyl. nov. and kingdom Promethearchaeati regn. nov.</title>
        <authorList>
            <person name="Imachi H."/>
            <person name="Nobu M.K."/>
            <person name="Kato S."/>
            <person name="Takaki Y."/>
            <person name="Miyazaki M."/>
            <person name="Miyata M."/>
            <person name="Ogawara M."/>
            <person name="Saito Y."/>
            <person name="Sakai S."/>
            <person name="Tahara Y.O."/>
            <person name="Takano Y."/>
            <person name="Tasumi E."/>
            <person name="Uematsu K."/>
            <person name="Yoshimura T."/>
            <person name="Itoh T."/>
            <person name="Ohkuma M."/>
            <person name="Takai K."/>
        </authorList>
    </citation>
    <scope>NUCLEOTIDE SEQUENCE [LARGE SCALE GENOMIC DNA]</scope>
    <source>
        <strain evidence="5 6">MK-D1</strain>
    </source>
</reference>
<dbReference type="GO" id="GO:0012505">
    <property type="term" value="C:endomembrane system"/>
    <property type="evidence" value="ECO:0007669"/>
    <property type="project" value="UniProtKB-SubCell"/>
</dbReference>
<dbReference type="Proteomes" id="UP000321408">
    <property type="component" value="Chromosome"/>
</dbReference>
<dbReference type="CDD" id="cd07750">
    <property type="entry name" value="PolyPPase_VTC_like"/>
    <property type="match status" value="1"/>
</dbReference>
<dbReference type="Gene3D" id="3.20.100.30">
    <property type="entry name" value="VTC, catalytic tunnel domain"/>
    <property type="match status" value="1"/>
</dbReference>
<evidence type="ECO:0000256" key="3">
    <source>
        <dbReference type="ARBA" id="ARBA00022989"/>
    </source>
</evidence>
<evidence type="ECO:0000256" key="4">
    <source>
        <dbReference type="ARBA" id="ARBA00023136"/>
    </source>
</evidence>
<evidence type="ECO:0000313" key="6">
    <source>
        <dbReference type="Proteomes" id="UP000321408"/>
    </source>
</evidence>
<protein>
    <submittedName>
        <fullName evidence="5">VTC domain-containing protein</fullName>
    </submittedName>
</protein>
<accession>A0A5B9DG09</accession>
<dbReference type="PANTHER" id="PTHR46140:SF1">
    <property type="entry name" value="VACUOLAR TRANSPORTER CHAPERONE COMPLEX SUBUNIT 4-RELATED"/>
    <property type="match status" value="1"/>
</dbReference>
<comment type="subcellular location">
    <subcellularLocation>
        <location evidence="1">Endomembrane system</location>
        <topology evidence="1">Multi-pass membrane protein</topology>
    </subcellularLocation>
</comment>
<dbReference type="InterPro" id="IPR018966">
    <property type="entry name" value="VTC_domain"/>
</dbReference>
<dbReference type="InterPro" id="IPR042267">
    <property type="entry name" value="VTC_sf"/>
</dbReference>
<dbReference type="EMBL" id="CP042905">
    <property type="protein sequence ID" value="QEE17951.2"/>
    <property type="molecule type" value="Genomic_DNA"/>
</dbReference>
<keyword evidence="4" id="KW-0472">Membrane</keyword>
<organism evidence="5 6">
    <name type="scientific">Promethearchaeum syntrophicum</name>
    <dbReference type="NCBI Taxonomy" id="2594042"/>
    <lineage>
        <taxon>Archaea</taxon>
        <taxon>Promethearchaeati</taxon>
        <taxon>Promethearchaeota</taxon>
        <taxon>Promethearchaeia</taxon>
        <taxon>Promethearchaeales</taxon>
        <taxon>Promethearchaeaceae</taxon>
        <taxon>Promethearchaeum</taxon>
    </lineage>
</organism>